<evidence type="ECO:0000313" key="4">
    <source>
        <dbReference type="Proteomes" id="UP001476807"/>
    </source>
</evidence>
<dbReference type="RefSeq" id="WP_350413029.1">
    <property type="nucleotide sequence ID" value="NZ_JBEOKT010000012.1"/>
</dbReference>
<evidence type="ECO:0000313" key="3">
    <source>
        <dbReference type="EMBL" id="MER2998562.1"/>
    </source>
</evidence>
<organism evidence="3 4">
    <name type="scientific">Pontibacter populi</name>
    <dbReference type="NCBI Taxonomy" id="890055"/>
    <lineage>
        <taxon>Bacteria</taxon>
        <taxon>Pseudomonadati</taxon>
        <taxon>Bacteroidota</taxon>
        <taxon>Cytophagia</taxon>
        <taxon>Cytophagales</taxon>
        <taxon>Hymenobacteraceae</taxon>
        <taxon>Pontibacter</taxon>
    </lineage>
</organism>
<evidence type="ECO:0008006" key="5">
    <source>
        <dbReference type="Google" id="ProtNLM"/>
    </source>
</evidence>
<dbReference type="Proteomes" id="UP001476807">
    <property type="component" value="Unassembled WGS sequence"/>
</dbReference>
<feature type="chain" id="PRO_5046435833" description="Tetratricopeptide repeat protein" evidence="2">
    <location>
        <begin position="20"/>
        <end position="796"/>
    </location>
</feature>
<dbReference type="InterPro" id="IPR011990">
    <property type="entry name" value="TPR-like_helical_dom_sf"/>
</dbReference>
<dbReference type="Gene3D" id="1.25.40.10">
    <property type="entry name" value="Tetratricopeptide repeat domain"/>
    <property type="match status" value="1"/>
</dbReference>
<evidence type="ECO:0000256" key="1">
    <source>
        <dbReference type="SAM" id="Coils"/>
    </source>
</evidence>
<dbReference type="SMART" id="SM00028">
    <property type="entry name" value="TPR"/>
    <property type="match status" value="4"/>
</dbReference>
<gene>
    <name evidence="3" type="ORF">ABS362_13475</name>
</gene>
<protein>
    <recommendedName>
        <fullName evidence="5">Tetratricopeptide repeat protein</fullName>
    </recommendedName>
</protein>
<dbReference type="InterPro" id="IPR019734">
    <property type="entry name" value="TPR_rpt"/>
</dbReference>
<sequence length="796" mass="90251">MIRAILSAFMLLAAFVAQAQTQLIFDQTTPEAYLIKYSATGNSSQQNINSILNLLRDGDVRKGGGRPARNPEFTVKMEQQARIADTGNALQLTVKLSKIGVDSDVTYKGFGVEDVLLPEKLNAKVKLLDGKKKELKAFNLTNISFNKEGVVVLDVTMPDTTTANQNYSLVVEPKELIYTTESVNRFKRHQELVQSYYTAEATISRALQDVNRIQPEDVDRISLHDRNLHQMEDMYERIKDENYKDKLNLRQYDPQHLTQKMADLHRLMKERRRAVDYALSTMDLQFFNKGMSLVASGQGNAAQGYFIKSLEVNPKFAPSHLQLARLDFVNGYLNEATARTLDVLTGMRIDPETRQMAQVLAYDIYTSHINRGHSLVNNRDYNAALQAFGTAREMCDKVGGLGCNLPALREGEGRAATGLYHNIVAEGKREFSRNNIAQADRLAEEALRFQSDYRDVMPQPTEAIDLQNQVKYTYYIEHIDKGKNYLNSKNYTAALSQLDAALDLQDKYTFKEVSELSTLLQKAAKPVLLAELQTGYQQAMNNQLTDARALASKAVAMQGRYGLAQDKEVLGKYNLLRDRIVTQECQNAQNAYDDHLQQAKEMARTRQFLAADKAYLAALKIAGDNTICQLADFTAKDGREAILPAVRYQQMLEDINRFVASSRYTEALQTYNQAEKHYKAYEVNRFGLDHISLYNYAKETTKLPFTAEVVQYYASQGEEEVAINLLTILLQKDYKNRKTKKVQEQLGKQLASQDVQLGLKDDAEALAMKHTNNNRDLKKLRKAYEKERKRIAKAKA</sequence>
<name>A0ABV1RX03_9BACT</name>
<feature type="coiled-coil region" evidence="1">
    <location>
        <begin position="760"/>
        <end position="794"/>
    </location>
</feature>
<proteinExistence type="predicted"/>
<feature type="signal peptide" evidence="2">
    <location>
        <begin position="1"/>
        <end position="19"/>
    </location>
</feature>
<keyword evidence="2" id="KW-0732">Signal</keyword>
<accession>A0ABV1RX03</accession>
<dbReference type="SUPFAM" id="SSF48452">
    <property type="entry name" value="TPR-like"/>
    <property type="match status" value="1"/>
</dbReference>
<keyword evidence="4" id="KW-1185">Reference proteome</keyword>
<keyword evidence="1" id="KW-0175">Coiled coil</keyword>
<comment type="caution">
    <text evidence="3">The sequence shown here is derived from an EMBL/GenBank/DDBJ whole genome shotgun (WGS) entry which is preliminary data.</text>
</comment>
<evidence type="ECO:0000256" key="2">
    <source>
        <dbReference type="SAM" id="SignalP"/>
    </source>
</evidence>
<reference evidence="3 4" key="1">
    <citation type="submission" date="2024-06" db="EMBL/GenBank/DDBJ databases">
        <title>Pontibacter populi HYL7-15.</title>
        <authorList>
            <person name="Kim M.K."/>
        </authorList>
    </citation>
    <scope>NUCLEOTIDE SEQUENCE [LARGE SCALE GENOMIC DNA]</scope>
    <source>
        <strain evidence="3 4">HYL7-15</strain>
    </source>
</reference>
<dbReference type="EMBL" id="JBEOKT010000012">
    <property type="protein sequence ID" value="MER2998562.1"/>
    <property type="molecule type" value="Genomic_DNA"/>
</dbReference>